<evidence type="ECO:0000313" key="4">
    <source>
        <dbReference type="EMBL" id="RXG22648.1"/>
    </source>
</evidence>
<dbReference type="Proteomes" id="UP000289238">
    <property type="component" value="Unassembled WGS sequence"/>
</dbReference>
<dbReference type="RefSeq" id="WP_128757637.1">
    <property type="nucleotide sequence ID" value="NZ_QOVM01000003.1"/>
</dbReference>
<name>A0A4Q0P8G4_9FLAO</name>
<feature type="domain" description="FecR protein" evidence="2">
    <location>
        <begin position="109"/>
        <end position="193"/>
    </location>
</feature>
<evidence type="ECO:0000256" key="1">
    <source>
        <dbReference type="SAM" id="Phobius"/>
    </source>
</evidence>
<dbReference type="InterPro" id="IPR012373">
    <property type="entry name" value="Ferrdict_sens_TM"/>
</dbReference>
<feature type="transmembrane region" description="Helical" evidence="1">
    <location>
        <begin position="74"/>
        <end position="95"/>
    </location>
</feature>
<keyword evidence="1" id="KW-0472">Membrane</keyword>
<protein>
    <submittedName>
        <fullName evidence="4">FecR family protein</fullName>
    </submittedName>
</protein>
<dbReference type="InterPro" id="IPR032508">
    <property type="entry name" value="FecR_C"/>
</dbReference>
<dbReference type="AlphaFoldDB" id="A0A4Q0P8G4"/>
<dbReference type="PIRSF" id="PIRSF018266">
    <property type="entry name" value="FecR"/>
    <property type="match status" value="1"/>
</dbReference>
<dbReference type="Gene3D" id="2.60.120.1440">
    <property type="match status" value="1"/>
</dbReference>
<dbReference type="OrthoDB" id="1097347at2"/>
<dbReference type="EMBL" id="QOVM01000003">
    <property type="protein sequence ID" value="RXG22648.1"/>
    <property type="molecule type" value="Genomic_DNA"/>
</dbReference>
<keyword evidence="1" id="KW-1133">Transmembrane helix</keyword>
<sequence>MEEEKNILKWLNGDMSDRELAAFKQTSAYKKYAQIAQYASDLKPNQLNTAQAYAAFKNKAEAKNTKPKVIKPNFNWISAAAAAVVAVLITTYFIFSNPATTTEAKLAQLTQTQLPDQSEVLLNSGSLLTYVKNDWDKNKREVKLKGEAYFKVTKGSNFIVETSAGKVQVLGTQFNVKERKDYFEVHCYEGRVRVDHGGKKLVLTPGERYRFINGTGKKMTGLPATQPSWTLDESSFDAIPLKYVLNELERKFDITITTQSIDVDQLFAGSFGNKNLDKALRAVTVPLGIEYDDTNPKNIRLYANNQ</sequence>
<accession>A0A4Q0P8G4</accession>
<evidence type="ECO:0000259" key="3">
    <source>
        <dbReference type="Pfam" id="PF16344"/>
    </source>
</evidence>
<feature type="domain" description="Protein FecR C-terminal" evidence="3">
    <location>
        <begin position="235"/>
        <end position="299"/>
    </location>
</feature>
<dbReference type="PANTHER" id="PTHR30273:SF2">
    <property type="entry name" value="PROTEIN FECR"/>
    <property type="match status" value="1"/>
</dbReference>
<proteinExistence type="predicted"/>
<dbReference type="PANTHER" id="PTHR30273">
    <property type="entry name" value="PERIPLASMIC SIGNAL SENSOR AND SIGMA FACTOR ACTIVATOR FECR-RELATED"/>
    <property type="match status" value="1"/>
</dbReference>
<keyword evidence="1" id="KW-0812">Transmembrane</keyword>
<gene>
    <name evidence="4" type="ORF">DSM00_1750</name>
</gene>
<dbReference type="Gene3D" id="3.55.50.30">
    <property type="match status" value="1"/>
</dbReference>
<dbReference type="GO" id="GO:0016989">
    <property type="term" value="F:sigma factor antagonist activity"/>
    <property type="evidence" value="ECO:0007669"/>
    <property type="project" value="TreeGrafter"/>
</dbReference>
<keyword evidence="5" id="KW-1185">Reference proteome</keyword>
<organism evidence="4 5">
    <name type="scientific">Leeuwenhoekiella aequorea</name>
    <dbReference type="NCBI Taxonomy" id="283736"/>
    <lineage>
        <taxon>Bacteria</taxon>
        <taxon>Pseudomonadati</taxon>
        <taxon>Bacteroidota</taxon>
        <taxon>Flavobacteriia</taxon>
        <taxon>Flavobacteriales</taxon>
        <taxon>Flavobacteriaceae</taxon>
        <taxon>Leeuwenhoekiella</taxon>
    </lineage>
</organism>
<evidence type="ECO:0000313" key="5">
    <source>
        <dbReference type="Proteomes" id="UP000289238"/>
    </source>
</evidence>
<dbReference type="InterPro" id="IPR006860">
    <property type="entry name" value="FecR"/>
</dbReference>
<evidence type="ECO:0000259" key="2">
    <source>
        <dbReference type="Pfam" id="PF04773"/>
    </source>
</evidence>
<reference evidence="4 5" key="1">
    <citation type="submission" date="2018-07" db="EMBL/GenBank/DDBJ databases">
        <title>Leeuwenhoekiella genomics.</title>
        <authorList>
            <person name="Tahon G."/>
            <person name="Willems A."/>
        </authorList>
    </citation>
    <scope>NUCLEOTIDE SEQUENCE [LARGE SCALE GENOMIC DNA]</scope>
    <source>
        <strain evidence="4 5">LMG 22550</strain>
    </source>
</reference>
<dbReference type="Pfam" id="PF16344">
    <property type="entry name" value="FecR_C"/>
    <property type="match status" value="1"/>
</dbReference>
<dbReference type="Pfam" id="PF04773">
    <property type="entry name" value="FecR"/>
    <property type="match status" value="1"/>
</dbReference>
<comment type="caution">
    <text evidence="4">The sequence shown here is derived from an EMBL/GenBank/DDBJ whole genome shotgun (WGS) entry which is preliminary data.</text>
</comment>